<accession>A0ABT0BQ16</accession>
<protein>
    <submittedName>
        <fullName evidence="1">GIY-YIG nuclease family protein</fullName>
    </submittedName>
</protein>
<dbReference type="Proteomes" id="UP001202281">
    <property type="component" value="Unassembled WGS sequence"/>
</dbReference>
<dbReference type="EMBL" id="JALHLG010000009">
    <property type="protein sequence ID" value="MCJ2186931.1"/>
    <property type="molecule type" value="Genomic_DNA"/>
</dbReference>
<comment type="caution">
    <text evidence="1">The sequence shown here is derived from an EMBL/GenBank/DDBJ whole genome shotgun (WGS) entry which is preliminary data.</text>
</comment>
<reference evidence="1 2" key="1">
    <citation type="submission" date="2022-04" db="EMBL/GenBank/DDBJ databases">
        <title>Identification of a novel bacterium isolated from mangrove sediments.</title>
        <authorList>
            <person name="Pan X."/>
        </authorList>
    </citation>
    <scope>NUCLEOTIDE SEQUENCE [LARGE SCALE GENOMIC DNA]</scope>
    <source>
        <strain evidence="1 2">B2638</strain>
    </source>
</reference>
<dbReference type="SUPFAM" id="SSF82771">
    <property type="entry name" value="GIY-YIG endonuclease"/>
    <property type="match status" value="1"/>
</dbReference>
<keyword evidence="2" id="KW-1185">Reference proteome</keyword>
<gene>
    <name evidence="1" type="ORF">MTR66_08895</name>
</gene>
<sequence>MEKARRKAALADYRERKVEPGVYALRCGASGEVWVGRAPDLSTVRNRVFFTLRQGSNPHRTLQAAWNTHGAEGIAFEVLEVLDPEELGLGLDREMKSRHEAWMERLGAVRI</sequence>
<evidence type="ECO:0000313" key="1">
    <source>
        <dbReference type="EMBL" id="MCJ2186931.1"/>
    </source>
</evidence>
<dbReference type="RefSeq" id="WP_243919898.1">
    <property type="nucleotide sequence ID" value="NZ_JALHLG010000009.1"/>
</dbReference>
<dbReference type="CDD" id="cd10451">
    <property type="entry name" value="GIY-YIG_LuxR_like"/>
    <property type="match status" value="1"/>
</dbReference>
<evidence type="ECO:0000313" key="2">
    <source>
        <dbReference type="Proteomes" id="UP001202281"/>
    </source>
</evidence>
<proteinExistence type="predicted"/>
<name>A0ABT0BQ16_9SPHN</name>
<dbReference type="Gene3D" id="3.40.1440.10">
    <property type="entry name" value="GIY-YIG endonuclease"/>
    <property type="match status" value="1"/>
</dbReference>
<dbReference type="InterPro" id="IPR035901">
    <property type="entry name" value="GIY-YIG_endonuc_sf"/>
</dbReference>
<organism evidence="1 2">
    <name type="scientific">Novosphingobium beihaiensis</name>
    <dbReference type="NCBI Taxonomy" id="2930389"/>
    <lineage>
        <taxon>Bacteria</taxon>
        <taxon>Pseudomonadati</taxon>
        <taxon>Pseudomonadota</taxon>
        <taxon>Alphaproteobacteria</taxon>
        <taxon>Sphingomonadales</taxon>
        <taxon>Sphingomonadaceae</taxon>
        <taxon>Novosphingobium</taxon>
    </lineage>
</organism>